<feature type="transmembrane region" description="Helical" evidence="1">
    <location>
        <begin position="108"/>
        <end position="127"/>
    </location>
</feature>
<feature type="transmembrane region" description="Helical" evidence="1">
    <location>
        <begin position="39"/>
        <end position="57"/>
    </location>
</feature>
<dbReference type="EMBL" id="JACGWV010000001">
    <property type="protein sequence ID" value="MBA8808088.1"/>
    <property type="molecule type" value="Genomic_DNA"/>
</dbReference>
<feature type="transmembrane region" description="Helical" evidence="1">
    <location>
        <begin position="63"/>
        <end position="81"/>
    </location>
</feature>
<keyword evidence="1" id="KW-1133">Transmembrane helix</keyword>
<name>A0A7W3J889_9MICO</name>
<comment type="caution">
    <text evidence="2">The sequence shown here is derived from an EMBL/GenBank/DDBJ whole genome shotgun (WGS) entry which is preliminary data.</text>
</comment>
<gene>
    <name evidence="2" type="ORF">FHX71_002030</name>
</gene>
<keyword evidence="1" id="KW-0472">Membrane</keyword>
<accession>A0A7W3J889</accession>
<keyword evidence="3" id="KW-1185">Reference proteome</keyword>
<organism evidence="2 3">
    <name type="scientific">Promicromonospora sukumoe</name>
    <dbReference type="NCBI Taxonomy" id="88382"/>
    <lineage>
        <taxon>Bacteria</taxon>
        <taxon>Bacillati</taxon>
        <taxon>Actinomycetota</taxon>
        <taxon>Actinomycetes</taxon>
        <taxon>Micrococcales</taxon>
        <taxon>Promicromonosporaceae</taxon>
        <taxon>Promicromonospora</taxon>
    </lineage>
</organism>
<evidence type="ECO:0000256" key="1">
    <source>
        <dbReference type="SAM" id="Phobius"/>
    </source>
</evidence>
<dbReference type="Proteomes" id="UP000540568">
    <property type="component" value="Unassembled WGS sequence"/>
</dbReference>
<dbReference type="RefSeq" id="WP_182615884.1">
    <property type="nucleotide sequence ID" value="NZ_BAAATF010000006.1"/>
</dbReference>
<dbReference type="AlphaFoldDB" id="A0A7W3J889"/>
<keyword evidence="1" id="KW-0812">Transmembrane</keyword>
<evidence type="ECO:0000313" key="2">
    <source>
        <dbReference type="EMBL" id="MBA8808088.1"/>
    </source>
</evidence>
<sequence>MNLPRVPAWARSWLRLPDDPTTRPLPAVTVGTGLTVPGWALNAALLVLVPALLVTAAGRAPGLLPTTVAIAVIVCTALLVLRPTPTAAGVTVVVAGVLLLTLGEPGPLGLAVALLAYLVARCTWWAAHVPPRGRVETAALLTGRRRDVVVLGATGLLGALALLASGTTLPGVVLLAALAVAGTAFAALATRR</sequence>
<reference evidence="2 3" key="1">
    <citation type="submission" date="2020-07" db="EMBL/GenBank/DDBJ databases">
        <title>Sequencing the genomes of 1000 actinobacteria strains.</title>
        <authorList>
            <person name="Klenk H.-P."/>
        </authorList>
    </citation>
    <scope>NUCLEOTIDE SEQUENCE [LARGE SCALE GENOMIC DNA]</scope>
    <source>
        <strain evidence="2 3">DSM 44121</strain>
    </source>
</reference>
<evidence type="ECO:0000313" key="3">
    <source>
        <dbReference type="Proteomes" id="UP000540568"/>
    </source>
</evidence>
<proteinExistence type="predicted"/>
<feature type="transmembrane region" description="Helical" evidence="1">
    <location>
        <begin position="148"/>
        <end position="166"/>
    </location>
</feature>
<feature type="transmembrane region" description="Helical" evidence="1">
    <location>
        <begin position="172"/>
        <end position="190"/>
    </location>
</feature>
<protein>
    <submittedName>
        <fullName evidence="2">Uncharacterized protein</fullName>
    </submittedName>
</protein>